<dbReference type="Pfam" id="PF01370">
    <property type="entry name" value="Epimerase"/>
    <property type="match status" value="1"/>
</dbReference>
<feature type="domain" description="NAD-dependent epimerase/dehydratase" evidence="1">
    <location>
        <begin position="5"/>
        <end position="83"/>
    </location>
</feature>
<keyword evidence="3" id="KW-1185">Reference proteome</keyword>
<sequence>MAPVPKNIYGVTKAAAEDLCQLFARNQGLATMVLRTSRFFPEEDDDRSVRARYTDDNLKANEYLHRRVDIEDVVSAHLLAARRAPSLGFRRYIISATTPFLPEDLAGLRAHAPLVVGRRVPGYDAIYAQRGWTMTQGIDRVYVNQRARDELGWTPRHDFAALIARLVAGEDIRSPLARLIGSKGYHGESFSDGPYPVDA</sequence>
<organism evidence="2 3">
    <name type="scientific">Dyella japonica</name>
    <dbReference type="NCBI Taxonomy" id="231455"/>
    <lineage>
        <taxon>Bacteria</taxon>
        <taxon>Pseudomonadati</taxon>
        <taxon>Pseudomonadota</taxon>
        <taxon>Gammaproteobacteria</taxon>
        <taxon>Lysobacterales</taxon>
        <taxon>Rhodanobacteraceae</taxon>
        <taxon>Dyella</taxon>
    </lineage>
</organism>
<dbReference type="Proteomes" id="UP001549184">
    <property type="component" value="Unassembled WGS sequence"/>
</dbReference>
<evidence type="ECO:0000259" key="1">
    <source>
        <dbReference type="Pfam" id="PF01370"/>
    </source>
</evidence>
<dbReference type="InterPro" id="IPR036291">
    <property type="entry name" value="NAD(P)-bd_dom_sf"/>
</dbReference>
<gene>
    <name evidence="2" type="ORF">ABIC75_003050</name>
</gene>
<evidence type="ECO:0000313" key="2">
    <source>
        <dbReference type="EMBL" id="MET3653314.1"/>
    </source>
</evidence>
<dbReference type="SUPFAM" id="SSF51735">
    <property type="entry name" value="NAD(P)-binding Rossmann-fold domains"/>
    <property type="match status" value="1"/>
</dbReference>
<proteinExistence type="predicted"/>
<dbReference type="EMBL" id="JBEPMU010000004">
    <property type="protein sequence ID" value="MET3653314.1"/>
    <property type="molecule type" value="Genomic_DNA"/>
</dbReference>
<comment type="caution">
    <text evidence="2">The sequence shown here is derived from an EMBL/GenBank/DDBJ whole genome shotgun (WGS) entry which is preliminary data.</text>
</comment>
<dbReference type="Gene3D" id="3.40.50.720">
    <property type="entry name" value="NAD(P)-binding Rossmann-like Domain"/>
    <property type="match status" value="1"/>
</dbReference>
<name>A0ABV2JZL2_9GAMM</name>
<accession>A0ABV2JZL2</accession>
<evidence type="ECO:0000313" key="3">
    <source>
        <dbReference type="Proteomes" id="UP001549184"/>
    </source>
</evidence>
<reference evidence="2 3" key="1">
    <citation type="submission" date="2024-06" db="EMBL/GenBank/DDBJ databases">
        <title>Sorghum-associated microbial communities from plants grown in Nebraska, USA.</title>
        <authorList>
            <person name="Schachtman D."/>
        </authorList>
    </citation>
    <scope>NUCLEOTIDE SEQUENCE [LARGE SCALE GENOMIC DNA]</scope>
    <source>
        <strain evidence="2 3">1073</strain>
    </source>
</reference>
<protein>
    <submittedName>
        <fullName evidence="2">Nucleoside-diphosphate-sugar epimerase</fullName>
    </submittedName>
</protein>
<dbReference type="InterPro" id="IPR001509">
    <property type="entry name" value="Epimerase_deHydtase"/>
</dbReference>
<dbReference type="RefSeq" id="WP_354014701.1">
    <property type="nucleotide sequence ID" value="NZ_JBEPMU010000004.1"/>
</dbReference>